<dbReference type="Proteomes" id="UP001500121">
    <property type="component" value="Unassembled WGS sequence"/>
</dbReference>
<comment type="caution">
    <text evidence="1">The sequence shown here is derived from an EMBL/GenBank/DDBJ whole genome shotgun (WGS) entry which is preliminary data.</text>
</comment>
<dbReference type="InterPro" id="IPR010371">
    <property type="entry name" value="YBR137W-like"/>
</dbReference>
<name>A0ABP8YRP9_9MICO</name>
<proteinExistence type="predicted"/>
<dbReference type="Pfam" id="PF03928">
    <property type="entry name" value="HbpS-like"/>
    <property type="match status" value="1"/>
</dbReference>
<dbReference type="RefSeq" id="WP_345479004.1">
    <property type="nucleotide sequence ID" value="NZ_BAABLP010000001.1"/>
</dbReference>
<dbReference type="EMBL" id="BAABLP010000001">
    <property type="protein sequence ID" value="GAA4735469.1"/>
    <property type="molecule type" value="Genomic_DNA"/>
</dbReference>
<keyword evidence="2" id="KW-1185">Reference proteome</keyword>
<evidence type="ECO:0000313" key="1">
    <source>
        <dbReference type="EMBL" id="GAA4735469.1"/>
    </source>
</evidence>
<dbReference type="PANTHER" id="PTHR28255">
    <property type="match status" value="1"/>
</dbReference>
<evidence type="ECO:0000313" key="2">
    <source>
        <dbReference type="Proteomes" id="UP001500121"/>
    </source>
</evidence>
<dbReference type="PANTHER" id="PTHR28255:SF1">
    <property type="entry name" value="UPF0303 PROTEIN YBR137W"/>
    <property type="match status" value="1"/>
</dbReference>
<dbReference type="SUPFAM" id="SSF143744">
    <property type="entry name" value="GlcG-like"/>
    <property type="match status" value="1"/>
</dbReference>
<dbReference type="InterPro" id="IPR038084">
    <property type="entry name" value="PduO/GlcC-like_sf"/>
</dbReference>
<protein>
    <submittedName>
        <fullName evidence="1">Heme-degrading domain-containing protein</fullName>
    </submittedName>
</protein>
<reference evidence="2" key="1">
    <citation type="journal article" date="2019" name="Int. J. Syst. Evol. Microbiol.">
        <title>The Global Catalogue of Microorganisms (GCM) 10K type strain sequencing project: providing services to taxonomists for standard genome sequencing and annotation.</title>
        <authorList>
            <consortium name="The Broad Institute Genomics Platform"/>
            <consortium name="The Broad Institute Genome Sequencing Center for Infectious Disease"/>
            <person name="Wu L."/>
            <person name="Ma J."/>
        </authorList>
    </citation>
    <scope>NUCLEOTIDE SEQUENCE [LARGE SCALE GENOMIC DNA]</scope>
    <source>
        <strain evidence="2">JCM 19015</strain>
    </source>
</reference>
<gene>
    <name evidence="1" type="ORF">GCM10025783_01670</name>
</gene>
<dbReference type="InterPro" id="IPR005624">
    <property type="entry name" value="PduO/GlcC-like"/>
</dbReference>
<dbReference type="Gene3D" id="3.30.450.150">
    <property type="entry name" value="Haem-degrading domain"/>
    <property type="match status" value="1"/>
</dbReference>
<organism evidence="1 2">
    <name type="scientific">Amnibacterium soli</name>
    <dbReference type="NCBI Taxonomy" id="1282736"/>
    <lineage>
        <taxon>Bacteria</taxon>
        <taxon>Bacillati</taxon>
        <taxon>Actinomycetota</taxon>
        <taxon>Actinomycetes</taxon>
        <taxon>Micrococcales</taxon>
        <taxon>Microbacteriaceae</taxon>
        <taxon>Amnibacterium</taxon>
    </lineage>
</organism>
<sequence>MSDEDLPDFDRFDIDDAWRVGSALVEHCRAERLPVVVSITLGEQRVFHVALPGATADNDAWAERKANVVRRFDRSSKAVAEHYRVDSWPEFYETFALARTRFAVGEGAVPLRVHGAQVGVLAISGLETGGDHDLAVLGLRLPHGAGRR</sequence>
<accession>A0ABP8YRP9</accession>